<keyword evidence="1" id="KW-1133">Transmembrane helix</keyword>
<sequence length="201" mass="22907">MKQFSIKKWTSLTLCFTFVIAAFSGIILAVMPHGRQIHWMGWQLMGVEREGWQALHVAFSLLILAAGLLHLLAYNWKLFLTYFKNREKKKGLSREFYGASLVAVVFLVSSVTFTPPVSWLMNAVDHVKDAWVTEDTRPPFPRADSMSLQDVCRMEGLSLALAVERIRAKGMEFRRPDQTLASIARANELSARDVYLVIKEE</sequence>
<evidence type="ECO:0000256" key="1">
    <source>
        <dbReference type="SAM" id="Phobius"/>
    </source>
</evidence>
<proteinExistence type="predicted"/>
<name>A0ABT3N9B7_9BACT</name>
<feature type="transmembrane region" description="Helical" evidence="1">
    <location>
        <begin position="12"/>
        <end position="34"/>
    </location>
</feature>
<organism evidence="3 4">
    <name type="scientific">Desulfobotulus pelophilus</name>
    <dbReference type="NCBI Taxonomy" id="2823377"/>
    <lineage>
        <taxon>Bacteria</taxon>
        <taxon>Pseudomonadati</taxon>
        <taxon>Thermodesulfobacteriota</taxon>
        <taxon>Desulfobacteria</taxon>
        <taxon>Desulfobacterales</taxon>
        <taxon>Desulfobacteraceae</taxon>
        <taxon>Desulfobotulus</taxon>
    </lineage>
</organism>
<feature type="domain" description="Flavinylation-associated cytochrome" evidence="2">
    <location>
        <begin position="9"/>
        <end position="76"/>
    </location>
</feature>
<keyword evidence="4" id="KW-1185">Reference proteome</keyword>
<evidence type="ECO:0000313" key="3">
    <source>
        <dbReference type="EMBL" id="MCW7754053.1"/>
    </source>
</evidence>
<feature type="transmembrane region" description="Helical" evidence="1">
    <location>
        <begin position="96"/>
        <end position="113"/>
    </location>
</feature>
<reference evidence="3 4" key="1">
    <citation type="submission" date="2022-11" db="EMBL/GenBank/DDBJ databases">
        <title>Desulfobotulus tamanensis H1 sp. nov. - anaerobic, alkaliphilic, sulphate reducing bacterium isolated from terrestrial mud volcano.</title>
        <authorList>
            <person name="Frolova A."/>
            <person name="Merkel A.Y."/>
            <person name="Slobodkin A.I."/>
        </authorList>
    </citation>
    <scope>NUCLEOTIDE SEQUENCE [LARGE SCALE GENOMIC DNA]</scope>
    <source>
        <strain evidence="3 4">H1</strain>
    </source>
</reference>
<accession>A0ABT3N9B7</accession>
<dbReference type="Proteomes" id="UP001209681">
    <property type="component" value="Unassembled WGS sequence"/>
</dbReference>
<dbReference type="InterPro" id="IPR025517">
    <property type="entry name" value="DUF4405"/>
</dbReference>
<dbReference type="RefSeq" id="WP_265424940.1">
    <property type="nucleotide sequence ID" value="NZ_JAPFPW010000008.1"/>
</dbReference>
<feature type="transmembrane region" description="Helical" evidence="1">
    <location>
        <begin position="54"/>
        <end position="76"/>
    </location>
</feature>
<comment type="caution">
    <text evidence="3">The sequence shown here is derived from an EMBL/GenBank/DDBJ whole genome shotgun (WGS) entry which is preliminary data.</text>
</comment>
<keyword evidence="1" id="KW-0812">Transmembrane</keyword>
<keyword evidence="1" id="KW-0472">Membrane</keyword>
<dbReference type="EMBL" id="JAPFPW010000008">
    <property type="protein sequence ID" value="MCW7754053.1"/>
    <property type="molecule type" value="Genomic_DNA"/>
</dbReference>
<dbReference type="Pfam" id="PF14358">
    <property type="entry name" value="DUF4405"/>
    <property type="match status" value="1"/>
</dbReference>
<evidence type="ECO:0000259" key="2">
    <source>
        <dbReference type="Pfam" id="PF14358"/>
    </source>
</evidence>
<protein>
    <submittedName>
        <fullName evidence="3">DUF4405 domain-containing protein</fullName>
    </submittedName>
</protein>
<evidence type="ECO:0000313" key="4">
    <source>
        <dbReference type="Proteomes" id="UP001209681"/>
    </source>
</evidence>
<gene>
    <name evidence="3" type="ORF">OOT00_08645</name>
</gene>